<protein>
    <submittedName>
        <fullName evidence="2">Uncharacterized protein</fullName>
    </submittedName>
</protein>
<reference evidence="2" key="1">
    <citation type="submission" date="2021-12" db="EMBL/GenBank/DDBJ databases">
        <authorList>
            <person name="King R."/>
        </authorList>
    </citation>
    <scope>NUCLEOTIDE SEQUENCE</scope>
</reference>
<evidence type="ECO:0000313" key="3">
    <source>
        <dbReference type="Proteomes" id="UP001152759"/>
    </source>
</evidence>
<organism evidence="2 3">
    <name type="scientific">Bemisia tabaci</name>
    <name type="common">Sweetpotato whitefly</name>
    <name type="synonym">Aleurodes tabaci</name>
    <dbReference type="NCBI Taxonomy" id="7038"/>
    <lineage>
        <taxon>Eukaryota</taxon>
        <taxon>Metazoa</taxon>
        <taxon>Ecdysozoa</taxon>
        <taxon>Arthropoda</taxon>
        <taxon>Hexapoda</taxon>
        <taxon>Insecta</taxon>
        <taxon>Pterygota</taxon>
        <taxon>Neoptera</taxon>
        <taxon>Paraneoptera</taxon>
        <taxon>Hemiptera</taxon>
        <taxon>Sternorrhyncha</taxon>
        <taxon>Aleyrodoidea</taxon>
        <taxon>Aleyrodidae</taxon>
        <taxon>Aleyrodinae</taxon>
        <taxon>Bemisia</taxon>
    </lineage>
</organism>
<accession>A0A9P0AHT1</accession>
<feature type="compositionally biased region" description="Basic residues" evidence="1">
    <location>
        <begin position="22"/>
        <end position="31"/>
    </location>
</feature>
<evidence type="ECO:0000256" key="1">
    <source>
        <dbReference type="SAM" id="MobiDB-lite"/>
    </source>
</evidence>
<feature type="compositionally biased region" description="Basic and acidic residues" evidence="1">
    <location>
        <begin position="62"/>
        <end position="74"/>
    </location>
</feature>
<proteinExistence type="predicted"/>
<name>A0A9P0AHT1_BEMTA</name>
<feature type="compositionally biased region" description="Low complexity" evidence="1">
    <location>
        <begin position="32"/>
        <end position="61"/>
    </location>
</feature>
<feature type="region of interest" description="Disordered" evidence="1">
    <location>
        <begin position="1"/>
        <end position="95"/>
    </location>
</feature>
<dbReference type="AlphaFoldDB" id="A0A9P0AHT1"/>
<evidence type="ECO:0000313" key="2">
    <source>
        <dbReference type="EMBL" id="CAH0393165.1"/>
    </source>
</evidence>
<keyword evidence="3" id="KW-1185">Reference proteome</keyword>
<feature type="compositionally biased region" description="Basic residues" evidence="1">
    <location>
        <begin position="75"/>
        <end position="88"/>
    </location>
</feature>
<dbReference type="Proteomes" id="UP001152759">
    <property type="component" value="Chromosome 7"/>
</dbReference>
<dbReference type="EMBL" id="OU963868">
    <property type="protein sequence ID" value="CAH0393165.1"/>
    <property type="molecule type" value="Genomic_DNA"/>
</dbReference>
<sequence>MCRSANVPKNLRLLGPAEPHGAPRRGRRCPRRPAAAAAPAEPAAVAEDAPAAPVAEAAVAPEGDKHAHEHEHEHKPTHHEHKPTHHEHKPAPTHYESEPEHYYEVSKPQVHPHPINLHAILTALKYVGPVVGDLIQPFALNIVHAIIGAITETLSSESNLEKALESIGLGLKEQNQGAASSVVKFINDDNATSERKGYGLTIELSCHDALAVSVSQCPPHTTTRSLIQNHTITNKKVE</sequence>
<gene>
    <name evidence="2" type="ORF">BEMITA_LOCUS11595</name>
</gene>